<feature type="region of interest" description="Disordered" evidence="1">
    <location>
        <begin position="163"/>
        <end position="223"/>
    </location>
</feature>
<reference evidence="2" key="1">
    <citation type="submission" date="2018-04" db="EMBL/GenBank/DDBJ databases">
        <title>Whole genome sequencing of Hypsizygus marmoreus.</title>
        <authorList>
            <person name="Choi I.-G."/>
            <person name="Min B."/>
            <person name="Kim J.-G."/>
            <person name="Kim S."/>
            <person name="Oh Y.-L."/>
            <person name="Kong W.-S."/>
            <person name="Park H."/>
            <person name="Jeong J."/>
            <person name="Song E.-S."/>
        </authorList>
    </citation>
    <scope>NUCLEOTIDE SEQUENCE [LARGE SCALE GENOMIC DNA]</scope>
    <source>
        <strain evidence="2">51987-8</strain>
    </source>
</reference>
<dbReference type="AlphaFoldDB" id="A0A369J2Q7"/>
<evidence type="ECO:0000256" key="1">
    <source>
        <dbReference type="SAM" id="MobiDB-lite"/>
    </source>
</evidence>
<dbReference type="Proteomes" id="UP000076154">
    <property type="component" value="Unassembled WGS sequence"/>
</dbReference>
<organism evidence="2 3">
    <name type="scientific">Hypsizygus marmoreus</name>
    <name type="common">White beech mushroom</name>
    <name type="synonym">Agaricus marmoreus</name>
    <dbReference type="NCBI Taxonomy" id="39966"/>
    <lineage>
        <taxon>Eukaryota</taxon>
        <taxon>Fungi</taxon>
        <taxon>Dikarya</taxon>
        <taxon>Basidiomycota</taxon>
        <taxon>Agaricomycotina</taxon>
        <taxon>Agaricomycetes</taxon>
        <taxon>Agaricomycetidae</taxon>
        <taxon>Agaricales</taxon>
        <taxon>Tricholomatineae</taxon>
        <taxon>Lyophyllaceae</taxon>
        <taxon>Hypsizygus</taxon>
    </lineage>
</organism>
<comment type="caution">
    <text evidence="2">The sequence shown here is derived from an EMBL/GenBank/DDBJ whole genome shotgun (WGS) entry which is preliminary data.</text>
</comment>
<protein>
    <submittedName>
        <fullName evidence="2">Uncharacterized protein</fullName>
    </submittedName>
</protein>
<sequence>MVQGIFLVPYQCFQVEFGIQSAENARAELSILYCSALDIQEFLWAQAVMVKARIEGLFDSESLPIQLPLEVLRQALVYADAAVEYVREYSADNDIGAEFATIEHERREKSDEKPGNLYALIIRYVDPLPQLAQVPDFISSEVDAVWEGDLDVFKNAEDMSKGGVTITSEGGEDLFEGGDEDILDGGDDMSDADDMSDGDEGTSESNDLNALAFGAVEDSSDEE</sequence>
<dbReference type="InParanoid" id="A0A369J2Q7"/>
<evidence type="ECO:0000313" key="2">
    <source>
        <dbReference type="EMBL" id="RDB16268.1"/>
    </source>
</evidence>
<gene>
    <name evidence="2" type="ORF">Hypma_003005</name>
</gene>
<proteinExistence type="predicted"/>
<dbReference type="EMBL" id="LUEZ02000126">
    <property type="protein sequence ID" value="RDB16268.1"/>
    <property type="molecule type" value="Genomic_DNA"/>
</dbReference>
<feature type="compositionally biased region" description="Acidic residues" evidence="1">
    <location>
        <begin position="170"/>
        <end position="202"/>
    </location>
</feature>
<evidence type="ECO:0000313" key="3">
    <source>
        <dbReference type="Proteomes" id="UP000076154"/>
    </source>
</evidence>
<accession>A0A369J2Q7</accession>
<keyword evidence="3" id="KW-1185">Reference proteome</keyword>
<name>A0A369J2Q7_HYPMA</name>